<organism evidence="2 3">
    <name type="scientific">Tigriopus californicus</name>
    <name type="common">Marine copepod</name>
    <dbReference type="NCBI Taxonomy" id="6832"/>
    <lineage>
        <taxon>Eukaryota</taxon>
        <taxon>Metazoa</taxon>
        <taxon>Ecdysozoa</taxon>
        <taxon>Arthropoda</taxon>
        <taxon>Crustacea</taxon>
        <taxon>Multicrustacea</taxon>
        <taxon>Hexanauplia</taxon>
        <taxon>Copepoda</taxon>
        <taxon>Harpacticoida</taxon>
        <taxon>Harpacticidae</taxon>
        <taxon>Tigriopus</taxon>
    </lineage>
</organism>
<reference evidence="2 3" key="1">
    <citation type="journal article" date="2018" name="Nat. Ecol. Evol.">
        <title>Genomic signatures of mitonuclear coevolution across populations of Tigriopus californicus.</title>
        <authorList>
            <person name="Barreto F.S."/>
            <person name="Watson E.T."/>
            <person name="Lima T.G."/>
            <person name="Willett C.S."/>
            <person name="Edmands S."/>
            <person name="Li W."/>
            <person name="Burton R.S."/>
        </authorList>
    </citation>
    <scope>NUCLEOTIDE SEQUENCE [LARGE SCALE GENOMIC DNA]</scope>
    <source>
        <strain evidence="2 3">San Diego</strain>
    </source>
</reference>
<evidence type="ECO:0000313" key="3">
    <source>
        <dbReference type="Proteomes" id="UP000318571"/>
    </source>
</evidence>
<comment type="caution">
    <text evidence="2">The sequence shown here is derived from an EMBL/GenBank/DDBJ whole genome shotgun (WGS) entry which is preliminary data.</text>
</comment>
<sequence>MNGFLLIFPGLLILAKCLVINGCVVEDVRCVKSFNSPYETSRTRHHIRSGEDCLANCTKIFEKNSEINYFTYDSAIERCRCSRRCIVDREESAKGDVAGLISAQDPDELCVTEADVEEEADAFISIMGTDLVQPHPLSEDSYCNTKANRDAAKFPVSLSYENDRRAFFFNNDEVVACGGWIGCDGYNIHPEIQGHSTLGLSNSPVNISLVTFSNGTTWLLGGENRNSKSHEPLMNTYLYDSNSILVQSPVAMPQAMTMSCSARISDSQVFLVDGLTGDCFMFDSEQGSKWISLPGLLSPKMEEVLCAVAKNNGDPLVIVDGWMGDEGKDEPSQIFHVASQTWTFAPGQIDYVIPYRSAILPLGNSVISVGGFVIDNTGQRVKNTWIRMYDLKTGNWVVRGSELEDTIGGTVHLLVPKSLEMCKPR</sequence>
<gene>
    <name evidence="2" type="ORF">TCAL_13816</name>
</gene>
<accession>A0A553PLC7</accession>
<dbReference type="Proteomes" id="UP000318571">
    <property type="component" value="Chromosome 11"/>
</dbReference>
<proteinExistence type="predicted"/>
<evidence type="ECO:0008006" key="4">
    <source>
        <dbReference type="Google" id="ProtNLM"/>
    </source>
</evidence>
<keyword evidence="1" id="KW-0732">Signal</keyword>
<dbReference type="InterPro" id="IPR015915">
    <property type="entry name" value="Kelch-typ_b-propeller"/>
</dbReference>
<dbReference type="AlphaFoldDB" id="A0A553PLC7"/>
<evidence type="ECO:0000313" key="2">
    <source>
        <dbReference type="EMBL" id="TRY78494.1"/>
    </source>
</evidence>
<dbReference type="SUPFAM" id="SSF50965">
    <property type="entry name" value="Galactose oxidase, central domain"/>
    <property type="match status" value="1"/>
</dbReference>
<name>A0A553PLC7_TIGCA</name>
<dbReference type="EMBL" id="VCGU01000003">
    <property type="protein sequence ID" value="TRY78494.1"/>
    <property type="molecule type" value="Genomic_DNA"/>
</dbReference>
<feature type="signal peptide" evidence="1">
    <location>
        <begin position="1"/>
        <end position="17"/>
    </location>
</feature>
<dbReference type="InterPro" id="IPR011043">
    <property type="entry name" value="Gal_Oxase/kelch_b-propeller"/>
</dbReference>
<feature type="chain" id="PRO_5021876684" description="Apple domain-containing protein" evidence="1">
    <location>
        <begin position="18"/>
        <end position="425"/>
    </location>
</feature>
<protein>
    <recommendedName>
        <fullName evidence="4">Apple domain-containing protein</fullName>
    </recommendedName>
</protein>
<evidence type="ECO:0000256" key="1">
    <source>
        <dbReference type="SAM" id="SignalP"/>
    </source>
</evidence>
<keyword evidence="3" id="KW-1185">Reference proteome</keyword>
<dbReference type="Gene3D" id="2.120.10.80">
    <property type="entry name" value="Kelch-type beta propeller"/>
    <property type="match status" value="1"/>
</dbReference>